<organism evidence="1 2">
    <name type="scientific">Flavobacterium frigidimaris</name>
    <dbReference type="NCBI Taxonomy" id="262320"/>
    <lineage>
        <taxon>Bacteria</taxon>
        <taxon>Pseudomonadati</taxon>
        <taxon>Bacteroidota</taxon>
        <taxon>Flavobacteriia</taxon>
        <taxon>Flavobacteriales</taxon>
        <taxon>Flavobacteriaceae</taxon>
        <taxon>Flavobacterium</taxon>
    </lineage>
</organism>
<dbReference type="RefSeq" id="WP_074661584.1">
    <property type="nucleotide sequence ID" value="NZ_MUGV01000006.1"/>
</dbReference>
<dbReference type="Proteomes" id="UP000198382">
    <property type="component" value="Unassembled WGS sequence"/>
</dbReference>
<sequence length="142" mass="16614">MTKQDFLFHLQGASFIALKFAERYVKDKLITDFKYNVIFTPSHHTIYPDHFDFYPKDEGTIKLNLTDNEVVDLLYRNNKIPIWIDINVIKSSRKSTTFNLLCAGRYSNNKEEFYYKDNGSAPFGIKSPQLPINYKEGKKFGL</sequence>
<accession>A0ABX4BVZ1</accession>
<name>A0ABX4BVZ1_FLAFR</name>
<keyword evidence="2" id="KW-1185">Reference proteome</keyword>
<gene>
    <name evidence="1" type="ORF">B0A65_02860</name>
</gene>
<evidence type="ECO:0000313" key="1">
    <source>
        <dbReference type="EMBL" id="OXA81693.1"/>
    </source>
</evidence>
<dbReference type="EMBL" id="MUGV01000006">
    <property type="protein sequence ID" value="OXA81693.1"/>
    <property type="molecule type" value="Genomic_DNA"/>
</dbReference>
<protein>
    <submittedName>
        <fullName evidence="1">Uncharacterized protein</fullName>
    </submittedName>
</protein>
<proteinExistence type="predicted"/>
<evidence type="ECO:0000313" key="2">
    <source>
        <dbReference type="Proteomes" id="UP000198382"/>
    </source>
</evidence>
<reference evidence="1 2" key="1">
    <citation type="submission" date="2016-11" db="EMBL/GenBank/DDBJ databases">
        <title>Whole genomes of Flavobacteriaceae.</title>
        <authorList>
            <person name="Stine C."/>
            <person name="Li C."/>
            <person name="Tadesse D."/>
        </authorList>
    </citation>
    <scope>NUCLEOTIDE SEQUENCE [LARGE SCALE GENOMIC DNA]</scope>
    <source>
        <strain evidence="1 2">DSM 15937</strain>
    </source>
</reference>
<comment type="caution">
    <text evidence="1">The sequence shown here is derived from an EMBL/GenBank/DDBJ whole genome shotgun (WGS) entry which is preliminary data.</text>
</comment>